<dbReference type="Proteomes" id="UP000234681">
    <property type="component" value="Chromosome 8"/>
</dbReference>
<feature type="transmembrane region" description="Helical" evidence="1">
    <location>
        <begin position="27"/>
        <end position="46"/>
    </location>
</feature>
<evidence type="ECO:0000313" key="2">
    <source>
        <dbReference type="EMBL" id="EDL95199.1"/>
    </source>
</evidence>
<name>A6J3M5_RAT</name>
<reference evidence="3" key="1">
    <citation type="submission" date="2005-09" db="EMBL/GenBank/DDBJ databases">
        <authorList>
            <person name="Mural R.J."/>
            <person name="Li P.W."/>
            <person name="Adams M.D."/>
            <person name="Amanatides P.G."/>
            <person name="Baden-Tillson H."/>
            <person name="Barnstead M."/>
            <person name="Chin S.H."/>
            <person name="Dew I."/>
            <person name="Evans C.A."/>
            <person name="Ferriera S."/>
            <person name="Flanigan M."/>
            <person name="Fosler C."/>
            <person name="Glodek A."/>
            <person name="Gu Z."/>
            <person name="Holt R.A."/>
            <person name="Jennings D."/>
            <person name="Kraft C.L."/>
            <person name="Lu F."/>
            <person name="Nguyen T."/>
            <person name="Nusskern D.R."/>
            <person name="Pfannkoch C.M."/>
            <person name="Sitter C."/>
            <person name="Sutton G.G."/>
            <person name="Venter J.C."/>
            <person name="Wang Z."/>
            <person name="Woodage T."/>
            <person name="Zheng X.H."/>
            <person name="Zhong F."/>
        </authorList>
    </citation>
    <scope>NUCLEOTIDE SEQUENCE [LARGE SCALE GENOMIC DNA]</scope>
    <source>
        <strain>BN</strain>
        <strain evidence="3">Sprague-Dawley</strain>
    </source>
</reference>
<protein>
    <submittedName>
        <fullName evidence="2">Similar to RIKEN cDNA 5830475I06 (Predicted), isoform CRA_b</fullName>
    </submittedName>
</protein>
<sequence length="60" mass="7004">MFPFLEEVGYKLKANFRVNVTSRSQRIKVSFCSLLLLGTFLVYSMWPLSVYTPYFFLSPA</sequence>
<gene>
    <name evidence="2" type="primary">RGD1311744_predicted</name>
    <name evidence="2" type="ORF">rCG_57927</name>
</gene>
<dbReference type="EMBL" id="CH473975">
    <property type="protein sequence ID" value="EDL95199.1"/>
    <property type="molecule type" value="Genomic_DNA"/>
</dbReference>
<keyword evidence="1" id="KW-1133">Transmembrane helix</keyword>
<evidence type="ECO:0000313" key="3">
    <source>
        <dbReference type="Proteomes" id="UP000234681"/>
    </source>
</evidence>
<accession>A6J3M5</accession>
<keyword evidence="1" id="KW-0812">Transmembrane</keyword>
<keyword evidence="1" id="KW-0472">Membrane</keyword>
<organism evidence="2 3">
    <name type="scientific">Rattus norvegicus</name>
    <name type="common">Rat</name>
    <dbReference type="NCBI Taxonomy" id="10116"/>
    <lineage>
        <taxon>Eukaryota</taxon>
        <taxon>Metazoa</taxon>
        <taxon>Chordata</taxon>
        <taxon>Craniata</taxon>
        <taxon>Vertebrata</taxon>
        <taxon>Euteleostomi</taxon>
        <taxon>Mammalia</taxon>
        <taxon>Eutheria</taxon>
        <taxon>Euarchontoglires</taxon>
        <taxon>Glires</taxon>
        <taxon>Rodentia</taxon>
        <taxon>Myomorpha</taxon>
        <taxon>Muroidea</taxon>
        <taxon>Muridae</taxon>
        <taxon>Murinae</taxon>
        <taxon>Rattus</taxon>
    </lineage>
</organism>
<evidence type="ECO:0000256" key="1">
    <source>
        <dbReference type="SAM" id="Phobius"/>
    </source>
</evidence>
<dbReference type="AlphaFoldDB" id="A6J3M5"/>
<proteinExistence type="predicted"/>